<dbReference type="Gene3D" id="3.50.50.60">
    <property type="entry name" value="FAD/NAD(P)-binding domain"/>
    <property type="match status" value="1"/>
</dbReference>
<name>A0A1G6T806_9BURK</name>
<dbReference type="Pfam" id="PF13450">
    <property type="entry name" value="NAD_binding_8"/>
    <property type="match status" value="1"/>
</dbReference>
<evidence type="ECO:0000313" key="1">
    <source>
        <dbReference type="EMBL" id="SDD24696.1"/>
    </source>
</evidence>
<dbReference type="InterPro" id="IPR036188">
    <property type="entry name" value="FAD/NAD-bd_sf"/>
</dbReference>
<dbReference type="InterPro" id="IPR050464">
    <property type="entry name" value="Zeta_carotene_desat/Oxidored"/>
</dbReference>
<evidence type="ECO:0000313" key="2">
    <source>
        <dbReference type="Proteomes" id="UP000198908"/>
    </source>
</evidence>
<dbReference type="RefSeq" id="WP_091999289.1">
    <property type="nucleotide sequence ID" value="NZ_FMYQ01000016.1"/>
</dbReference>
<dbReference type="PANTHER" id="PTHR42923:SF34">
    <property type="entry name" value="AMINE OXIDASE DOMAIN-CONTAINING PROTEIN"/>
    <property type="match status" value="1"/>
</dbReference>
<dbReference type="PANTHER" id="PTHR42923">
    <property type="entry name" value="PROTOPORPHYRINOGEN OXIDASE"/>
    <property type="match status" value="1"/>
</dbReference>
<dbReference type="OrthoDB" id="20837at2"/>
<dbReference type="STRING" id="416944.SAMN05421548_116138"/>
<protein>
    <submittedName>
        <fullName evidence="1">Protoporphyrinogen oxidase</fullName>
    </submittedName>
</protein>
<organism evidence="1 2">
    <name type="scientific">Paraburkholderia lycopersici</name>
    <dbReference type="NCBI Taxonomy" id="416944"/>
    <lineage>
        <taxon>Bacteria</taxon>
        <taxon>Pseudomonadati</taxon>
        <taxon>Pseudomonadota</taxon>
        <taxon>Betaproteobacteria</taxon>
        <taxon>Burkholderiales</taxon>
        <taxon>Burkholderiaceae</taxon>
        <taxon>Paraburkholderia</taxon>
    </lineage>
</organism>
<dbReference type="Proteomes" id="UP000198908">
    <property type="component" value="Unassembled WGS sequence"/>
</dbReference>
<gene>
    <name evidence="1" type="ORF">SAMN05421548_116138</name>
</gene>
<proteinExistence type="predicted"/>
<dbReference type="SUPFAM" id="SSF51905">
    <property type="entry name" value="FAD/NAD(P)-binding domain"/>
    <property type="match status" value="1"/>
</dbReference>
<accession>A0A1G6T806</accession>
<sequence length="431" mass="48718">METIDCVILGGGIAGLGAALRCRESNRRAVIFEARTSAGGLLDNFTIDGFRFDYAVHLSFANEPKVRDIFDRTPFLTHPADSKCFDEKHWLKHPVQNNLFPLAPEVKVDLIDSFVRRPDRMSGDDYESWLRHQYGNAIAERYPLRYTRKYWATDAAQLSVDWIGQRMRRAELGEILYGAFTDDTPNTYYTKEMRYPVEGGYKAFIQPLIDASDVRPEHIASAIDPAARIVRFTNGTAVRYESLISTLPLPVLVNLLAEAPAEVTRAASRLTATSIDLVSVGFEKPVVNDLWFYIYDEDILASRAYSPSVKSPDNAPDGCSSLQFEIYSRGPGSRYDPKTLESNTAYALRKMNIGSPGDIRFIDHRRIPYGNVIFDIGMSDDRHAVLRHVSQQGIASCGRFGEWEYLWSNQSLLSGYHWPEALRTRNTDPAH</sequence>
<dbReference type="AlphaFoldDB" id="A0A1G6T806"/>
<dbReference type="EMBL" id="FMYQ01000016">
    <property type="protein sequence ID" value="SDD24696.1"/>
    <property type="molecule type" value="Genomic_DNA"/>
</dbReference>
<keyword evidence="2" id="KW-1185">Reference proteome</keyword>
<reference evidence="2" key="1">
    <citation type="submission" date="2016-09" db="EMBL/GenBank/DDBJ databases">
        <authorList>
            <person name="Varghese N."/>
            <person name="Submissions S."/>
        </authorList>
    </citation>
    <scope>NUCLEOTIDE SEQUENCE [LARGE SCALE GENOMIC DNA]</scope>
    <source>
        <strain evidence="2">TNe-862</strain>
    </source>
</reference>
<dbReference type="GO" id="GO:0016491">
    <property type="term" value="F:oxidoreductase activity"/>
    <property type="evidence" value="ECO:0007669"/>
    <property type="project" value="TreeGrafter"/>
</dbReference>